<evidence type="ECO:0000313" key="2">
    <source>
        <dbReference type="EMBL" id="CAB4178684.1"/>
    </source>
</evidence>
<reference evidence="3" key="1">
    <citation type="submission" date="2020-05" db="EMBL/GenBank/DDBJ databases">
        <authorList>
            <person name="Chiriac C."/>
            <person name="Salcher M."/>
            <person name="Ghai R."/>
            <person name="Kavagutti S V."/>
        </authorList>
    </citation>
    <scope>NUCLEOTIDE SEQUENCE</scope>
</reference>
<gene>
    <name evidence="2" type="ORF">UFOVP1020_25</name>
    <name evidence="3" type="ORF">UFOVP1170_20</name>
    <name evidence="4" type="ORF">UFOVP1621_25</name>
    <name evidence="1" type="ORF">UFOVP512_30</name>
</gene>
<dbReference type="EMBL" id="LR797500">
    <property type="protein sequence ID" value="CAB4220393.1"/>
    <property type="molecule type" value="Genomic_DNA"/>
</dbReference>
<dbReference type="EMBL" id="LR796488">
    <property type="protein sequence ID" value="CAB4147511.1"/>
    <property type="molecule type" value="Genomic_DNA"/>
</dbReference>
<proteinExistence type="predicted"/>
<evidence type="ECO:0000313" key="3">
    <source>
        <dbReference type="EMBL" id="CAB4187951.1"/>
    </source>
</evidence>
<organism evidence="3">
    <name type="scientific">uncultured Caudovirales phage</name>
    <dbReference type="NCBI Taxonomy" id="2100421"/>
    <lineage>
        <taxon>Viruses</taxon>
        <taxon>Duplodnaviria</taxon>
        <taxon>Heunggongvirae</taxon>
        <taxon>Uroviricota</taxon>
        <taxon>Caudoviricetes</taxon>
        <taxon>Peduoviridae</taxon>
        <taxon>Maltschvirus</taxon>
        <taxon>Maltschvirus maltsch</taxon>
    </lineage>
</organism>
<dbReference type="EMBL" id="LR797115">
    <property type="protein sequence ID" value="CAB4187951.1"/>
    <property type="molecule type" value="Genomic_DNA"/>
</dbReference>
<protein>
    <submittedName>
        <fullName evidence="3">Uncharacterized protein</fullName>
    </submittedName>
</protein>
<accession>A0A6J5R316</accession>
<evidence type="ECO:0000313" key="1">
    <source>
        <dbReference type="EMBL" id="CAB4147511.1"/>
    </source>
</evidence>
<name>A0A6J5R316_9CAUD</name>
<dbReference type="EMBL" id="LR796970">
    <property type="protein sequence ID" value="CAB4178684.1"/>
    <property type="molecule type" value="Genomic_DNA"/>
</dbReference>
<evidence type="ECO:0000313" key="4">
    <source>
        <dbReference type="EMBL" id="CAB4220393.1"/>
    </source>
</evidence>
<sequence length="137" mass="13863">MPNPVEIVGTYRATAPTFVEGPAQILTDVAGRIITKESGVAPVGGGITWQAPVAVAMTGSSKVFVPATPLMKALQMWNPAANAAGGIDLAAGTVVLLTAIQLSPGVAPIYIEGAPCPIGGVTAIGTNTQNFYYQIGL</sequence>